<gene>
    <name evidence="4" type="ORF">D0Y65_048977</name>
</gene>
<keyword evidence="2 4" id="KW-0689">Ribosomal protein</keyword>
<organism evidence="4 5">
    <name type="scientific">Glycine soja</name>
    <name type="common">Wild soybean</name>
    <dbReference type="NCBI Taxonomy" id="3848"/>
    <lineage>
        <taxon>Eukaryota</taxon>
        <taxon>Viridiplantae</taxon>
        <taxon>Streptophyta</taxon>
        <taxon>Embryophyta</taxon>
        <taxon>Tracheophyta</taxon>
        <taxon>Spermatophyta</taxon>
        <taxon>Magnoliopsida</taxon>
        <taxon>eudicotyledons</taxon>
        <taxon>Gunneridae</taxon>
        <taxon>Pentapetalae</taxon>
        <taxon>rosids</taxon>
        <taxon>fabids</taxon>
        <taxon>Fabales</taxon>
        <taxon>Fabaceae</taxon>
        <taxon>Papilionoideae</taxon>
        <taxon>50 kb inversion clade</taxon>
        <taxon>NPAAA clade</taxon>
        <taxon>indigoferoid/millettioid clade</taxon>
        <taxon>Phaseoleae</taxon>
        <taxon>Glycine</taxon>
        <taxon>Glycine subgen. Soja</taxon>
    </lineage>
</organism>
<dbReference type="GO" id="GO:0003735">
    <property type="term" value="F:structural constituent of ribosome"/>
    <property type="evidence" value="ECO:0007669"/>
    <property type="project" value="InterPro"/>
</dbReference>
<evidence type="ECO:0000256" key="1">
    <source>
        <dbReference type="ARBA" id="ARBA00007116"/>
    </source>
</evidence>
<dbReference type="Pfam" id="PF17144">
    <property type="entry name" value="Ribosomal_L5e"/>
    <property type="match status" value="1"/>
</dbReference>
<keyword evidence="5" id="KW-1185">Reference proteome</keyword>
<name>A0A445FV99_GLYSO</name>
<protein>
    <submittedName>
        <fullName evidence="4">60S ribosomal protein L5</fullName>
    </submittedName>
</protein>
<dbReference type="PRINTS" id="PR00058">
    <property type="entry name" value="RIBOSOMALL5"/>
</dbReference>
<keyword evidence="3" id="KW-0687">Ribonucleoprotein</keyword>
<comment type="caution">
    <text evidence="4">The sequence shown here is derived from an EMBL/GenBank/DDBJ whole genome shotgun (WGS) entry which is preliminary data.</text>
</comment>
<dbReference type="GO" id="GO:0008097">
    <property type="term" value="F:5S rRNA binding"/>
    <property type="evidence" value="ECO:0007669"/>
    <property type="project" value="InterPro"/>
</dbReference>
<dbReference type="InterPro" id="IPR005485">
    <property type="entry name" value="Rbsml_uL18_euk_arch"/>
</dbReference>
<comment type="similarity">
    <text evidence="1">Belongs to the universal ribosomal protein uL18 family.</text>
</comment>
<evidence type="ECO:0000313" key="4">
    <source>
        <dbReference type="EMBL" id="RZB52724.1"/>
    </source>
</evidence>
<sequence>MLRNRMLVDPTFLFKIGSEVYPEGTHFIISWFERPVIYDIRARPHLVESTSGSRDLQMATGEDYFVEPAESRRPFRALLDVGLIKTTIGNRVFGALKGALDGGLDIPHNDKRFAGFDKELDVEVHRKYVFGGHILAEDEPEKYQSHFSEYIKRGIEWRMFLRVSASFCKYNLKKLTYEDRKAKFISRVAALNSRCCR</sequence>
<accession>A0A445FV99</accession>
<proteinExistence type="inferred from homology"/>
<dbReference type="PANTHER" id="PTHR23410:SF35">
    <property type="entry name" value="LARGE RIBOSOMAL SUBUNIT PROTEIN UL18Y-RELATED"/>
    <property type="match status" value="1"/>
</dbReference>
<dbReference type="EMBL" id="QZWG01000018">
    <property type="protein sequence ID" value="RZB52724.1"/>
    <property type="molecule type" value="Genomic_DNA"/>
</dbReference>
<dbReference type="GO" id="GO:0006412">
    <property type="term" value="P:translation"/>
    <property type="evidence" value="ECO:0007669"/>
    <property type="project" value="InterPro"/>
</dbReference>
<reference evidence="4 5" key="1">
    <citation type="submission" date="2018-09" db="EMBL/GenBank/DDBJ databases">
        <title>A high-quality reference genome of wild soybean provides a powerful tool to mine soybean genomes.</title>
        <authorList>
            <person name="Xie M."/>
            <person name="Chung C.Y.L."/>
            <person name="Li M.-W."/>
            <person name="Wong F.-L."/>
            <person name="Chan T.-F."/>
            <person name="Lam H.-M."/>
        </authorList>
    </citation>
    <scope>NUCLEOTIDE SEQUENCE [LARGE SCALE GENOMIC DNA]</scope>
    <source>
        <strain evidence="5">cv. W05</strain>
        <tissue evidence="4">Hypocotyl of etiolated seedlings</tissue>
    </source>
</reference>
<evidence type="ECO:0000256" key="3">
    <source>
        <dbReference type="ARBA" id="ARBA00023274"/>
    </source>
</evidence>
<evidence type="ECO:0000313" key="5">
    <source>
        <dbReference type="Proteomes" id="UP000289340"/>
    </source>
</evidence>
<dbReference type="GO" id="GO:0000027">
    <property type="term" value="P:ribosomal large subunit assembly"/>
    <property type="evidence" value="ECO:0007669"/>
    <property type="project" value="TreeGrafter"/>
</dbReference>
<dbReference type="SUPFAM" id="SSF53137">
    <property type="entry name" value="Translational machinery components"/>
    <property type="match status" value="1"/>
</dbReference>
<dbReference type="GO" id="GO:0022625">
    <property type="term" value="C:cytosolic large ribosomal subunit"/>
    <property type="evidence" value="ECO:0007669"/>
    <property type="project" value="TreeGrafter"/>
</dbReference>
<dbReference type="PANTHER" id="PTHR23410">
    <property type="entry name" value="RIBOSOMAL PROTEIN L5-RELATED"/>
    <property type="match status" value="1"/>
</dbReference>
<dbReference type="Gene3D" id="3.30.420.100">
    <property type="match status" value="1"/>
</dbReference>
<dbReference type="Proteomes" id="UP000289340">
    <property type="component" value="Chromosome 18"/>
</dbReference>
<dbReference type="AlphaFoldDB" id="A0A445FV99"/>
<evidence type="ECO:0000256" key="2">
    <source>
        <dbReference type="ARBA" id="ARBA00022980"/>
    </source>
</evidence>